<feature type="domain" description="4Fe-4S ferredoxin-type" evidence="1">
    <location>
        <begin position="17"/>
        <end position="45"/>
    </location>
</feature>
<organism evidence="2">
    <name type="scientific">marine sediment metagenome</name>
    <dbReference type="NCBI Taxonomy" id="412755"/>
    <lineage>
        <taxon>unclassified sequences</taxon>
        <taxon>metagenomes</taxon>
        <taxon>ecological metagenomes</taxon>
    </lineage>
</organism>
<dbReference type="EMBL" id="BARW01012965">
    <property type="protein sequence ID" value="GAI74701.1"/>
    <property type="molecule type" value="Genomic_DNA"/>
</dbReference>
<protein>
    <recommendedName>
        <fullName evidence="1">4Fe-4S ferredoxin-type domain-containing protein</fullName>
    </recommendedName>
</protein>
<dbReference type="InterPro" id="IPR017896">
    <property type="entry name" value="4Fe4S_Fe-S-bd"/>
</dbReference>
<dbReference type="InterPro" id="IPR047964">
    <property type="entry name" value="EFR1-like"/>
</dbReference>
<dbReference type="PROSITE" id="PS51379">
    <property type="entry name" value="4FE4S_FER_2"/>
    <property type="match status" value="1"/>
</dbReference>
<dbReference type="NCBIfam" id="NF038196">
    <property type="entry name" value="ferrodoxin_EFR1"/>
    <property type="match status" value="1"/>
</dbReference>
<name>X1S6E7_9ZZZZ</name>
<feature type="non-terminal residue" evidence="2">
    <location>
        <position position="1"/>
    </location>
</feature>
<gene>
    <name evidence="2" type="ORF">S12H4_24077</name>
</gene>
<accession>X1S6E7</accession>
<evidence type="ECO:0000259" key="1">
    <source>
        <dbReference type="PROSITE" id="PS51379"/>
    </source>
</evidence>
<dbReference type="InterPro" id="IPR017900">
    <property type="entry name" value="4Fe4S_Fe_S_CS"/>
</dbReference>
<reference evidence="2" key="1">
    <citation type="journal article" date="2014" name="Front. Microbiol.">
        <title>High frequency of phylogenetically diverse reductive dehalogenase-homologous genes in deep subseafloor sedimentary metagenomes.</title>
        <authorList>
            <person name="Kawai M."/>
            <person name="Futagami T."/>
            <person name="Toyoda A."/>
            <person name="Takaki Y."/>
            <person name="Nishi S."/>
            <person name="Hori S."/>
            <person name="Arai W."/>
            <person name="Tsubouchi T."/>
            <person name="Morono Y."/>
            <person name="Uchiyama I."/>
            <person name="Ito T."/>
            <person name="Fujiyama A."/>
            <person name="Inagaki F."/>
            <person name="Takami H."/>
        </authorList>
    </citation>
    <scope>NUCLEOTIDE SEQUENCE</scope>
    <source>
        <strain evidence="2">Expedition CK06-06</strain>
    </source>
</reference>
<dbReference type="Pfam" id="PF00037">
    <property type="entry name" value="Fer4"/>
    <property type="match status" value="1"/>
</dbReference>
<sequence length="67" mass="7582">GICESVCPVNNIVLTEGLPQWQHKCQQCLACINFCPEKAIQFGTKSLETGRYHHPEITVQDILNQKK</sequence>
<proteinExistence type="predicted"/>
<evidence type="ECO:0000313" key="2">
    <source>
        <dbReference type="EMBL" id="GAI74701.1"/>
    </source>
</evidence>
<dbReference type="Gene3D" id="3.30.70.20">
    <property type="match status" value="1"/>
</dbReference>
<comment type="caution">
    <text evidence="2">The sequence shown here is derived from an EMBL/GenBank/DDBJ whole genome shotgun (WGS) entry which is preliminary data.</text>
</comment>
<dbReference type="PROSITE" id="PS00198">
    <property type="entry name" value="4FE4S_FER_1"/>
    <property type="match status" value="1"/>
</dbReference>
<dbReference type="SUPFAM" id="SSF54862">
    <property type="entry name" value="4Fe-4S ferredoxins"/>
    <property type="match status" value="1"/>
</dbReference>
<dbReference type="AlphaFoldDB" id="X1S6E7"/>